<feature type="domain" description="SCP" evidence="2">
    <location>
        <begin position="22"/>
        <end position="156"/>
    </location>
</feature>
<evidence type="ECO:0000256" key="1">
    <source>
        <dbReference type="SAM" id="SignalP"/>
    </source>
</evidence>
<dbReference type="InterPro" id="IPR035940">
    <property type="entry name" value="CAP_sf"/>
</dbReference>
<protein>
    <submittedName>
        <fullName evidence="3">SCP domain-containing protein</fullName>
    </submittedName>
</protein>
<dbReference type="WBParaSite" id="MCU_001597-RB">
    <property type="protein sequence ID" value="MCU_001597-RB"/>
    <property type="gene ID" value="MCU_001597"/>
</dbReference>
<dbReference type="SUPFAM" id="SSF55797">
    <property type="entry name" value="PR-1-like"/>
    <property type="match status" value="1"/>
</dbReference>
<dbReference type="Gene3D" id="3.40.33.10">
    <property type="entry name" value="CAP"/>
    <property type="match status" value="1"/>
</dbReference>
<dbReference type="InterPro" id="IPR014044">
    <property type="entry name" value="CAP_dom"/>
</dbReference>
<sequence>MYRIIYLLTVISYVRAKVPSDDERQKVMDYYTTMRENVTPTASNMQLMSYSFHLQNLSLELVNRCDFSSPLLDPKYKNIGIIFMASADRTLQFSDLYKINSSSYTPDTAKCELDCHNYKQMVWADSTGVGCSIGECRDKSNSSRVGSFLLCVHEPSSLELRGSPYHNGTSCSECPDPNKCYRKQCYNGTLTTTSISTIPSPMFIHMFASFLVLCLNLQH</sequence>
<keyword evidence="1" id="KW-0732">Signal</keyword>
<accession>A0A5K3EM23</accession>
<dbReference type="AlphaFoldDB" id="A0A5K3EM23"/>
<name>A0A5K3EM23_MESCO</name>
<dbReference type="Pfam" id="PF00188">
    <property type="entry name" value="CAP"/>
    <property type="match status" value="1"/>
</dbReference>
<dbReference type="SMART" id="SM00198">
    <property type="entry name" value="SCP"/>
    <property type="match status" value="1"/>
</dbReference>
<organism evidence="3">
    <name type="scientific">Mesocestoides corti</name>
    <name type="common">Flatworm</name>
    <dbReference type="NCBI Taxonomy" id="53468"/>
    <lineage>
        <taxon>Eukaryota</taxon>
        <taxon>Metazoa</taxon>
        <taxon>Spiralia</taxon>
        <taxon>Lophotrochozoa</taxon>
        <taxon>Platyhelminthes</taxon>
        <taxon>Cestoda</taxon>
        <taxon>Eucestoda</taxon>
        <taxon>Cyclophyllidea</taxon>
        <taxon>Mesocestoididae</taxon>
        <taxon>Mesocestoides</taxon>
    </lineage>
</organism>
<evidence type="ECO:0000259" key="2">
    <source>
        <dbReference type="SMART" id="SM00198"/>
    </source>
</evidence>
<reference evidence="3" key="1">
    <citation type="submission" date="2019-11" db="UniProtKB">
        <authorList>
            <consortium name="WormBaseParasite"/>
        </authorList>
    </citation>
    <scope>IDENTIFICATION</scope>
</reference>
<feature type="chain" id="PRO_5024339716" evidence="1">
    <location>
        <begin position="17"/>
        <end position="219"/>
    </location>
</feature>
<evidence type="ECO:0000313" key="3">
    <source>
        <dbReference type="WBParaSite" id="MCU_001597-RB"/>
    </source>
</evidence>
<feature type="signal peptide" evidence="1">
    <location>
        <begin position="1"/>
        <end position="16"/>
    </location>
</feature>
<proteinExistence type="predicted"/>